<feature type="chain" id="PRO_5007894382" evidence="1">
    <location>
        <begin position="19"/>
        <end position="610"/>
    </location>
</feature>
<sequence length="610" mass="63763">MHFSALTVLACALVAVTARPAENVANVIAPVKAENIGNKNTLAVANHILNHPKRHDGSVVNVVAPVKAENILNGNVVAVVNHVVRDVVDVVAPITLTDILNCNNISIANDILNHLASELGCTLAQLGINAQDLVGANPQNAPALLAKLSAAVQKVTQGKRDAVAVWAPITITDVLNCNTVKIANDLLNRLALHLGCTVEALGVTVAELLGADRGSAGAIFAKLTALGKRDVVAAWAPITIEDLLNCNNVEIANNILEDVAAHFGCTIEALGVTVAELLGANRGNAGALLAKLNAHAKRDAVNVWAPITITDVLNCNTIKIANDLLNRLALHLGITVKEIGVTVAELLGANRGNADAILAKLTAHGKRDAVGVYAPVTLQDILNCNTIKIANYLLDHLAAELKCTVAELGVTAQQLVGAKGDRAKVVLATLQAAIAKVQAHGKRGAVDAKAPVDVQNVANYNMVDVLNNVGNAKDGKRGLVNAKVPIEISDVLNDNVIEILNNIANHGHYKRGAADVTAPVTASNIANYNMVDVLNNVGNSKGDKRNVATVVAPVKVEYVLNHNDVKAANNIANHKGGKRALADVVTGLKVDHVLDDNTVHVLNDVADHLD</sequence>
<evidence type="ECO:0000313" key="2">
    <source>
        <dbReference type="EMBL" id="KZP07126.1"/>
    </source>
</evidence>
<gene>
    <name evidence="2" type="ORF">FIBSPDRAFT_1053183</name>
</gene>
<name>A0A167XEC6_9AGAM</name>
<dbReference type="AlphaFoldDB" id="A0A167XEC6"/>
<evidence type="ECO:0000256" key="1">
    <source>
        <dbReference type="SAM" id="SignalP"/>
    </source>
</evidence>
<dbReference type="EMBL" id="KV417761">
    <property type="protein sequence ID" value="KZP07126.1"/>
    <property type="molecule type" value="Genomic_DNA"/>
</dbReference>
<accession>A0A167XEC6</accession>
<keyword evidence="3" id="KW-1185">Reference proteome</keyword>
<feature type="signal peptide" evidence="1">
    <location>
        <begin position="1"/>
        <end position="18"/>
    </location>
</feature>
<evidence type="ECO:0000313" key="3">
    <source>
        <dbReference type="Proteomes" id="UP000076532"/>
    </source>
</evidence>
<protein>
    <submittedName>
        <fullName evidence="2">Uncharacterized protein</fullName>
    </submittedName>
</protein>
<organism evidence="2 3">
    <name type="scientific">Athelia psychrophila</name>
    <dbReference type="NCBI Taxonomy" id="1759441"/>
    <lineage>
        <taxon>Eukaryota</taxon>
        <taxon>Fungi</taxon>
        <taxon>Dikarya</taxon>
        <taxon>Basidiomycota</taxon>
        <taxon>Agaricomycotina</taxon>
        <taxon>Agaricomycetes</taxon>
        <taxon>Agaricomycetidae</taxon>
        <taxon>Atheliales</taxon>
        <taxon>Atheliaceae</taxon>
        <taxon>Athelia</taxon>
    </lineage>
</organism>
<dbReference type="Proteomes" id="UP000076532">
    <property type="component" value="Unassembled WGS sequence"/>
</dbReference>
<proteinExistence type="predicted"/>
<reference evidence="2 3" key="1">
    <citation type="journal article" date="2016" name="Mol. Biol. Evol.">
        <title>Comparative Genomics of Early-Diverging Mushroom-Forming Fungi Provides Insights into the Origins of Lignocellulose Decay Capabilities.</title>
        <authorList>
            <person name="Nagy L.G."/>
            <person name="Riley R."/>
            <person name="Tritt A."/>
            <person name="Adam C."/>
            <person name="Daum C."/>
            <person name="Floudas D."/>
            <person name="Sun H."/>
            <person name="Yadav J.S."/>
            <person name="Pangilinan J."/>
            <person name="Larsson K.H."/>
            <person name="Matsuura K."/>
            <person name="Barry K."/>
            <person name="Labutti K."/>
            <person name="Kuo R."/>
            <person name="Ohm R.A."/>
            <person name="Bhattacharya S.S."/>
            <person name="Shirouzu T."/>
            <person name="Yoshinaga Y."/>
            <person name="Martin F.M."/>
            <person name="Grigoriev I.V."/>
            <person name="Hibbett D.S."/>
        </authorList>
    </citation>
    <scope>NUCLEOTIDE SEQUENCE [LARGE SCALE GENOMIC DNA]</scope>
    <source>
        <strain evidence="2 3">CBS 109695</strain>
    </source>
</reference>
<keyword evidence="1" id="KW-0732">Signal</keyword>